<dbReference type="GO" id="GO:0046872">
    <property type="term" value="F:metal ion binding"/>
    <property type="evidence" value="ECO:0007669"/>
    <property type="project" value="UniProtKB-KW"/>
</dbReference>
<sequence>MRVSHDSKVSTLELRVVETLCKSINTPRSLAVALLIQYSEFQQLVDLKIDSRHYSSHDVFSCDYLVTSILSKNPRLPLSVNRRDVAIAKFYAAEDACRLTNSRISEFLENPQLVDSDIRTVIFSMQSFIQEILGPFPTRKDLAYAEENMRFGPGATTSVSGVVTQGKKYSLRTPEVTSRLLPFRTFCFPDLWKENVQEVSIRDFSKLAVVPKNAKTDRVICIEPDLNIFVQLGTGALIKRKLLRSGLDLSSQLRNQELAMQAHRLQLATVDLSAASDTISREAVWLLLPPAWADLLHFSRVDSTEINGDVLPLEKWSSMGNGYTFELETLIFFALAKVCARQSGASDENVTAYGDDIIIPRASLGLLMRTLDFLGFSVNREKTFGEGRFHESCGADYFDGHNVRPVFFRSEHHDFQTICYLYANNLRRWARRLYDNDSCDSRVLPAWLRCFTAVEPAFRYFIPEGFGDQGFIESFDRSLPSVLYDDRRRGWAGYNFRYRSVASREAVIDQKGAYFAFLNGTVSEFRKGSESLRGRFRPPKTEVGYVLDWPNLGP</sequence>
<dbReference type="EMBL" id="MN033247">
    <property type="protein sequence ID" value="QDH87266.1"/>
    <property type="molecule type" value="Genomic_RNA"/>
</dbReference>
<dbReference type="GO" id="GO:0039694">
    <property type="term" value="P:viral RNA genome replication"/>
    <property type="evidence" value="ECO:0007669"/>
    <property type="project" value="InterPro"/>
</dbReference>
<keyword evidence="2 11" id="KW-0696">RNA-directed RNA polymerase</keyword>
<evidence type="ECO:0000256" key="5">
    <source>
        <dbReference type="ARBA" id="ARBA00022741"/>
    </source>
</evidence>
<dbReference type="InterPro" id="IPR007096">
    <property type="entry name" value="RNA-dir_Rpol_cat_phage"/>
</dbReference>
<keyword evidence="9" id="KW-0479">Metal-binding</keyword>
<dbReference type="Pfam" id="PF03431">
    <property type="entry name" value="RNA_replicase_B"/>
    <property type="match status" value="1"/>
</dbReference>
<accession>A0A514D0Y7</accession>
<evidence type="ECO:0000256" key="2">
    <source>
        <dbReference type="ARBA" id="ARBA00022484"/>
    </source>
</evidence>
<keyword evidence="9" id="KW-0460">Magnesium</keyword>
<dbReference type="InterPro" id="IPR043502">
    <property type="entry name" value="DNA/RNA_pol_sf"/>
</dbReference>
<dbReference type="SUPFAM" id="SSF56672">
    <property type="entry name" value="DNA/RNA polymerases"/>
    <property type="match status" value="1"/>
</dbReference>
<dbReference type="GO" id="GO:0000166">
    <property type="term" value="F:nucleotide binding"/>
    <property type="evidence" value="ECO:0007669"/>
    <property type="project" value="UniProtKB-KW"/>
</dbReference>
<evidence type="ECO:0000256" key="9">
    <source>
        <dbReference type="PIRSR" id="PIRSR605093-1"/>
    </source>
</evidence>
<evidence type="ECO:0000259" key="10">
    <source>
        <dbReference type="PROSITE" id="PS50522"/>
    </source>
</evidence>
<evidence type="ECO:0000256" key="1">
    <source>
        <dbReference type="ARBA" id="ARBA00012494"/>
    </source>
</evidence>
<evidence type="ECO:0000256" key="8">
    <source>
        <dbReference type="ARBA" id="ARBA00048744"/>
    </source>
</evidence>
<name>A0A514D0Y7_9VIRU</name>
<keyword evidence="3" id="KW-0808">Transferase</keyword>
<organism evidence="11">
    <name type="scientific">Leviviridae sp</name>
    <dbReference type="NCBI Taxonomy" id="2027243"/>
    <lineage>
        <taxon>Viruses</taxon>
        <taxon>Riboviria</taxon>
        <taxon>Orthornavirae</taxon>
        <taxon>Lenarviricota</taxon>
        <taxon>Leviviricetes</taxon>
        <taxon>Norzivirales</taxon>
        <taxon>Fiersviridae</taxon>
    </lineage>
</organism>
<protein>
    <recommendedName>
        <fullName evidence="1">RNA-directed RNA polymerase</fullName>
        <ecNumber evidence="1">2.7.7.48</ecNumber>
    </recommendedName>
    <alternativeName>
        <fullName evidence="7">RNA replicase beta chain</fullName>
    </alternativeName>
</protein>
<dbReference type="EC" id="2.7.7.48" evidence="1"/>
<gene>
    <name evidence="11" type="ORF">H4Bulk46985_000003</name>
</gene>
<evidence type="ECO:0000313" key="11">
    <source>
        <dbReference type="EMBL" id="QDH87266.1"/>
    </source>
</evidence>
<comment type="cofactor">
    <cofactor evidence="9">
        <name>Mg(2+)</name>
        <dbReference type="ChEBI" id="CHEBI:18420"/>
    </cofactor>
    <text evidence="9">Binds 2 Mg(2+) per subunit.</text>
</comment>
<evidence type="ECO:0000256" key="7">
    <source>
        <dbReference type="ARBA" id="ARBA00030248"/>
    </source>
</evidence>
<feature type="binding site" evidence="9">
    <location>
        <position position="356"/>
    </location>
    <ligand>
        <name>Mg(2+)</name>
        <dbReference type="ChEBI" id="CHEBI:18420"/>
        <label>2</label>
    </ligand>
</feature>
<reference evidence="11" key="1">
    <citation type="submission" date="2019-05" db="EMBL/GenBank/DDBJ databases">
        <title>Metatranscriptomic reconstruction reveals RNA viruses with the potential to shape carbon cycling in soil.</title>
        <authorList>
            <person name="Starr E.P."/>
            <person name="Nuccio E."/>
            <person name="Pett-Ridge J."/>
            <person name="Banfield J.F."/>
            <person name="Firestone M.K."/>
        </authorList>
    </citation>
    <scope>NUCLEOTIDE SEQUENCE</scope>
    <source>
        <strain evidence="11">H4_Bulk_46_scaffold_985</strain>
    </source>
</reference>
<feature type="binding site" evidence="9">
    <location>
        <position position="271"/>
    </location>
    <ligand>
        <name>Mg(2+)</name>
        <dbReference type="ChEBI" id="CHEBI:18420"/>
        <label>2</label>
    </ligand>
</feature>
<comment type="catalytic activity">
    <reaction evidence="8">
        <text>RNA(n) + a ribonucleoside 5'-triphosphate = RNA(n+1) + diphosphate</text>
        <dbReference type="Rhea" id="RHEA:21248"/>
        <dbReference type="Rhea" id="RHEA-COMP:14527"/>
        <dbReference type="Rhea" id="RHEA-COMP:17342"/>
        <dbReference type="ChEBI" id="CHEBI:33019"/>
        <dbReference type="ChEBI" id="CHEBI:61557"/>
        <dbReference type="ChEBI" id="CHEBI:140395"/>
        <dbReference type="EC" id="2.7.7.48"/>
    </reaction>
</comment>
<proteinExistence type="predicted"/>
<keyword evidence="6" id="KW-0693">Viral RNA replication</keyword>
<dbReference type="InterPro" id="IPR005093">
    <property type="entry name" value="RNArep_beta"/>
</dbReference>
<feature type="non-terminal residue" evidence="11">
    <location>
        <position position="554"/>
    </location>
</feature>
<evidence type="ECO:0000256" key="6">
    <source>
        <dbReference type="ARBA" id="ARBA00022953"/>
    </source>
</evidence>
<keyword evidence="4" id="KW-0548">Nucleotidyltransferase</keyword>
<keyword evidence="5" id="KW-0547">Nucleotide-binding</keyword>
<feature type="binding site" evidence="9">
    <location>
        <position position="355"/>
    </location>
    <ligand>
        <name>Mg(2+)</name>
        <dbReference type="ChEBI" id="CHEBI:18420"/>
        <label>2</label>
    </ligand>
</feature>
<evidence type="ECO:0000256" key="4">
    <source>
        <dbReference type="ARBA" id="ARBA00022695"/>
    </source>
</evidence>
<evidence type="ECO:0000256" key="3">
    <source>
        <dbReference type="ARBA" id="ARBA00022679"/>
    </source>
</evidence>
<dbReference type="PROSITE" id="PS50522">
    <property type="entry name" value="RDRP_PHAGE"/>
    <property type="match status" value="1"/>
</dbReference>
<feature type="domain" description="RdRp catalytic" evidence="10">
    <location>
        <begin position="256"/>
        <end position="387"/>
    </location>
</feature>
<dbReference type="GO" id="GO:0003968">
    <property type="term" value="F:RNA-directed RNA polymerase activity"/>
    <property type="evidence" value="ECO:0007669"/>
    <property type="project" value="UniProtKB-KW"/>
</dbReference>